<dbReference type="InterPro" id="IPR050469">
    <property type="entry name" value="Diguanylate_Cyclase"/>
</dbReference>
<dbReference type="FunFam" id="3.30.70.270:FF:000001">
    <property type="entry name" value="Diguanylate cyclase domain protein"/>
    <property type="match status" value="1"/>
</dbReference>
<dbReference type="GO" id="GO:0005886">
    <property type="term" value="C:plasma membrane"/>
    <property type="evidence" value="ECO:0007669"/>
    <property type="project" value="TreeGrafter"/>
</dbReference>
<reference evidence="2" key="1">
    <citation type="submission" date="2019-06" db="EMBL/GenBank/DDBJ databases">
        <authorList>
            <person name="Murdoch R.W."/>
            <person name="Fathepure B."/>
        </authorList>
    </citation>
    <scope>NUCLEOTIDE SEQUENCE</scope>
</reference>
<dbReference type="InterPro" id="IPR029787">
    <property type="entry name" value="Nucleotide_cyclase"/>
</dbReference>
<dbReference type="Gene3D" id="3.30.70.270">
    <property type="match status" value="1"/>
</dbReference>
<dbReference type="InterPro" id="IPR043128">
    <property type="entry name" value="Rev_trsase/Diguanyl_cyclase"/>
</dbReference>
<dbReference type="Pfam" id="PF00990">
    <property type="entry name" value="GGDEF"/>
    <property type="match status" value="1"/>
</dbReference>
<organism evidence="2">
    <name type="scientific">uncultured organism</name>
    <dbReference type="NCBI Taxonomy" id="155900"/>
    <lineage>
        <taxon>unclassified sequences</taxon>
        <taxon>environmental samples</taxon>
    </lineage>
</organism>
<dbReference type="InterPro" id="IPR000160">
    <property type="entry name" value="GGDEF_dom"/>
</dbReference>
<dbReference type="PANTHER" id="PTHR45138">
    <property type="entry name" value="REGULATORY COMPONENTS OF SENSORY TRANSDUCTION SYSTEM"/>
    <property type="match status" value="1"/>
</dbReference>
<dbReference type="SMART" id="SM00267">
    <property type="entry name" value="GGDEF"/>
    <property type="match status" value="1"/>
</dbReference>
<gene>
    <name evidence="2" type="ORF">KBTEX_00048</name>
</gene>
<dbReference type="AlphaFoldDB" id="A0A5B8R730"/>
<protein>
    <recommendedName>
        <fullName evidence="1">GGDEF domain-containing protein</fullName>
    </recommendedName>
</protein>
<dbReference type="CDD" id="cd01949">
    <property type="entry name" value="GGDEF"/>
    <property type="match status" value="1"/>
</dbReference>
<sequence length="309" mass="33286">MVAKRQAEPDVWVIEETGADELLSLGTEAVAWLLTLQRATTVDERLGVLTDWLAAQAGVSALRFIDQAGQVRADAGPEMAACSWWRIAGAEAAGVFQIGDDGAVDVNKLSLVLGAVAPLLRGALAYECAVRRARRDPLTGLQNRTAMAEALAAEMDLVVRHEAPLTLLVIDVDHFKTINDCFGHRAGDAVLRQIGERLKAHSRTGDLLFRYAGDEFVVALRQTDEAGAEQAARRLRHLIERAVIQHEDHIIRVSVSVGAACAAAGDTAEALFERADQAMYRDKADATRIRLAAGPARAAEPPSYGIHGQ</sequence>
<dbReference type="PROSITE" id="PS50887">
    <property type="entry name" value="GGDEF"/>
    <property type="match status" value="1"/>
</dbReference>
<accession>A0A5B8R730</accession>
<evidence type="ECO:0000259" key="1">
    <source>
        <dbReference type="PROSITE" id="PS50887"/>
    </source>
</evidence>
<feature type="domain" description="GGDEF" evidence="1">
    <location>
        <begin position="163"/>
        <end position="296"/>
    </location>
</feature>
<dbReference type="PANTHER" id="PTHR45138:SF9">
    <property type="entry name" value="DIGUANYLATE CYCLASE DGCM-RELATED"/>
    <property type="match status" value="1"/>
</dbReference>
<dbReference type="NCBIfam" id="TIGR00254">
    <property type="entry name" value="GGDEF"/>
    <property type="match status" value="1"/>
</dbReference>
<dbReference type="GO" id="GO:0052621">
    <property type="term" value="F:diguanylate cyclase activity"/>
    <property type="evidence" value="ECO:0007669"/>
    <property type="project" value="TreeGrafter"/>
</dbReference>
<dbReference type="EMBL" id="MN079076">
    <property type="protein sequence ID" value="QEA03748.1"/>
    <property type="molecule type" value="Genomic_DNA"/>
</dbReference>
<dbReference type="SUPFAM" id="SSF55073">
    <property type="entry name" value="Nucleotide cyclase"/>
    <property type="match status" value="1"/>
</dbReference>
<name>A0A5B8R730_9ZZZZ</name>
<dbReference type="GO" id="GO:0043709">
    <property type="term" value="P:cell adhesion involved in single-species biofilm formation"/>
    <property type="evidence" value="ECO:0007669"/>
    <property type="project" value="TreeGrafter"/>
</dbReference>
<evidence type="ECO:0000313" key="2">
    <source>
        <dbReference type="EMBL" id="QEA03748.1"/>
    </source>
</evidence>
<proteinExistence type="predicted"/>